<evidence type="ECO:0000256" key="2">
    <source>
        <dbReference type="RuleBase" id="RU003860"/>
    </source>
</evidence>
<accession>A0ABQ3INF5</accession>
<dbReference type="InterPro" id="IPR050961">
    <property type="entry name" value="BolA/IbaG_stress_morph_reg"/>
</dbReference>
<dbReference type="InterPro" id="IPR002634">
    <property type="entry name" value="BolA"/>
</dbReference>
<dbReference type="PIRSF" id="PIRSF003113">
    <property type="entry name" value="BolA"/>
    <property type="match status" value="1"/>
</dbReference>
<evidence type="ECO:0000256" key="1">
    <source>
        <dbReference type="ARBA" id="ARBA00005578"/>
    </source>
</evidence>
<dbReference type="Pfam" id="PF01722">
    <property type="entry name" value="BolA"/>
    <property type="match status" value="1"/>
</dbReference>
<name>A0ABQ3INF5_9GAMM</name>
<gene>
    <name evidence="3" type="primary">bolA</name>
    <name evidence="3" type="ORF">GCM10011501_15470</name>
</gene>
<reference evidence="4" key="1">
    <citation type="journal article" date="2019" name="Int. J. Syst. Evol. Microbiol.">
        <title>The Global Catalogue of Microorganisms (GCM) 10K type strain sequencing project: providing services to taxonomists for standard genome sequencing and annotation.</title>
        <authorList>
            <consortium name="The Broad Institute Genomics Platform"/>
            <consortium name="The Broad Institute Genome Sequencing Center for Infectious Disease"/>
            <person name="Wu L."/>
            <person name="Ma J."/>
        </authorList>
    </citation>
    <scope>NUCLEOTIDE SEQUENCE [LARGE SCALE GENOMIC DNA]</scope>
    <source>
        <strain evidence="4">CGMCC 1.15922</strain>
    </source>
</reference>
<dbReference type="Proteomes" id="UP000626370">
    <property type="component" value="Unassembled WGS sequence"/>
</dbReference>
<protein>
    <submittedName>
        <fullName evidence="3">Transcriptional regulator</fullName>
    </submittedName>
</protein>
<evidence type="ECO:0000313" key="3">
    <source>
        <dbReference type="EMBL" id="GHE87085.1"/>
    </source>
</evidence>
<dbReference type="InterPro" id="IPR036065">
    <property type="entry name" value="BolA-like_sf"/>
</dbReference>
<dbReference type="PANTHER" id="PTHR46229:SF2">
    <property type="entry name" value="BOLA-LIKE PROTEIN 1"/>
    <property type="match status" value="1"/>
</dbReference>
<organism evidence="3 4">
    <name type="scientific">Thalassotalea profundi</name>
    <dbReference type="NCBI Taxonomy" id="2036687"/>
    <lineage>
        <taxon>Bacteria</taxon>
        <taxon>Pseudomonadati</taxon>
        <taxon>Pseudomonadota</taxon>
        <taxon>Gammaproteobacteria</taxon>
        <taxon>Alteromonadales</taxon>
        <taxon>Colwelliaceae</taxon>
        <taxon>Thalassotalea</taxon>
    </lineage>
</organism>
<comment type="caution">
    <text evidence="3">The sequence shown here is derived from an EMBL/GenBank/DDBJ whole genome shotgun (WGS) entry which is preliminary data.</text>
</comment>
<dbReference type="Gene3D" id="3.30.300.90">
    <property type="entry name" value="BolA-like"/>
    <property type="match status" value="1"/>
</dbReference>
<keyword evidence="4" id="KW-1185">Reference proteome</keyword>
<dbReference type="EMBL" id="BNAH01000005">
    <property type="protein sequence ID" value="GHE87085.1"/>
    <property type="molecule type" value="Genomic_DNA"/>
</dbReference>
<dbReference type="PANTHER" id="PTHR46229">
    <property type="entry name" value="BOLA TRANSCRIPTION REGULATOR"/>
    <property type="match status" value="1"/>
</dbReference>
<comment type="similarity">
    <text evidence="1 2">Belongs to the BolA/IbaG family.</text>
</comment>
<dbReference type="SUPFAM" id="SSF82657">
    <property type="entry name" value="BolA-like"/>
    <property type="match status" value="1"/>
</dbReference>
<proteinExistence type="inferred from homology"/>
<evidence type="ECO:0000313" key="4">
    <source>
        <dbReference type="Proteomes" id="UP000626370"/>
    </source>
</evidence>
<dbReference type="RefSeq" id="WP_189377691.1">
    <property type="nucleotide sequence ID" value="NZ_BNAH01000005.1"/>
</dbReference>
<sequence>MSTEAVIEQKLLAAFSPVFLDVLNESHKHNVPPGSESHFKVIIVSPDFEGERLIKRHRAVNAVLATELAEKIHALALHTYTEKEWSDYYEENTPLSPKCLGGGKRSATPKA</sequence>
<dbReference type="NCBIfam" id="NF008638">
    <property type="entry name" value="PRK11628.1"/>
    <property type="match status" value="1"/>
</dbReference>